<keyword evidence="1" id="KW-0472">Membrane</keyword>
<dbReference type="AlphaFoldDB" id="A0A845GC57"/>
<feature type="transmembrane region" description="Helical" evidence="1">
    <location>
        <begin position="67"/>
        <end position="89"/>
    </location>
</feature>
<reference evidence="2 3" key="1">
    <citation type="submission" date="2020-01" db="EMBL/GenBank/DDBJ databases">
        <title>Novel species isolated from a subtropical stream in China.</title>
        <authorList>
            <person name="Lu H."/>
        </authorList>
    </citation>
    <scope>NUCLEOTIDE SEQUENCE [LARGE SCALE GENOMIC DNA]</scope>
    <source>
        <strain evidence="2 3">FT82W</strain>
    </source>
</reference>
<evidence type="ECO:0000256" key="1">
    <source>
        <dbReference type="SAM" id="Phobius"/>
    </source>
</evidence>
<feature type="transmembrane region" description="Helical" evidence="1">
    <location>
        <begin position="101"/>
        <end position="125"/>
    </location>
</feature>
<gene>
    <name evidence="2" type="ORF">GTP91_26935</name>
</gene>
<keyword evidence="1" id="KW-1133">Transmembrane helix</keyword>
<dbReference type="Proteomes" id="UP000470302">
    <property type="component" value="Unassembled WGS sequence"/>
</dbReference>
<proteinExistence type="predicted"/>
<evidence type="ECO:0000313" key="2">
    <source>
        <dbReference type="EMBL" id="MYM90796.1"/>
    </source>
</evidence>
<evidence type="ECO:0000313" key="3">
    <source>
        <dbReference type="Proteomes" id="UP000470302"/>
    </source>
</evidence>
<dbReference type="EMBL" id="WWCW01000142">
    <property type="protein sequence ID" value="MYM90796.1"/>
    <property type="molecule type" value="Genomic_DNA"/>
</dbReference>
<feature type="transmembrane region" description="Helical" evidence="1">
    <location>
        <begin position="7"/>
        <end position="29"/>
    </location>
</feature>
<dbReference type="RefSeq" id="WP_161099526.1">
    <property type="nucleotide sequence ID" value="NZ_WWCW01000142.1"/>
</dbReference>
<organism evidence="2 3">
    <name type="scientific">Duganella vulcania</name>
    <dbReference type="NCBI Taxonomy" id="2692166"/>
    <lineage>
        <taxon>Bacteria</taxon>
        <taxon>Pseudomonadati</taxon>
        <taxon>Pseudomonadota</taxon>
        <taxon>Betaproteobacteria</taxon>
        <taxon>Burkholderiales</taxon>
        <taxon>Oxalobacteraceae</taxon>
        <taxon>Telluria group</taxon>
        <taxon>Duganella</taxon>
    </lineage>
</organism>
<protein>
    <submittedName>
        <fullName evidence="2">Uncharacterized protein</fullName>
    </submittedName>
</protein>
<sequence length="139" mass="14816">MRKVFGVVCQVVAGFFLYMVSMLAFMSGLPVLAKAAMLAGFSVPAFIALAIALALTGLRNWKKNTGLMLLSMSAFNGFVIFSMACMWMSEEFRRMMPPDSLANFGAYFAGAVVLTAFAILGWVLFKSGGGSAEQGRAGA</sequence>
<name>A0A845GC57_9BURK</name>
<accession>A0A845GC57</accession>
<comment type="caution">
    <text evidence="2">The sequence shown here is derived from an EMBL/GenBank/DDBJ whole genome shotgun (WGS) entry which is preliminary data.</text>
</comment>
<feature type="transmembrane region" description="Helical" evidence="1">
    <location>
        <begin position="35"/>
        <end position="55"/>
    </location>
</feature>
<keyword evidence="1" id="KW-0812">Transmembrane</keyword>